<accession>A0A1G7JGA5</accession>
<evidence type="ECO:0000313" key="3">
    <source>
        <dbReference type="Proteomes" id="UP000199203"/>
    </source>
</evidence>
<gene>
    <name evidence="2" type="ORF">SAMN05421825_1375</name>
</gene>
<proteinExistence type="predicted"/>
<name>A0A1G7JGA5_9FLAO</name>
<keyword evidence="1" id="KW-0472">Membrane</keyword>
<evidence type="ECO:0000256" key="1">
    <source>
        <dbReference type="SAM" id="Phobius"/>
    </source>
</evidence>
<dbReference type="AlphaFoldDB" id="A0A1G7JGA5"/>
<dbReference type="Proteomes" id="UP000199203">
    <property type="component" value="Unassembled WGS sequence"/>
</dbReference>
<reference evidence="3" key="1">
    <citation type="submission" date="2016-10" db="EMBL/GenBank/DDBJ databases">
        <authorList>
            <person name="Varghese N."/>
            <person name="Submissions S."/>
        </authorList>
    </citation>
    <scope>NUCLEOTIDE SEQUENCE [LARGE SCALE GENOMIC DNA]</scope>
    <source>
        <strain evidence="3">DSM 19684</strain>
    </source>
</reference>
<sequence>MNIFILWNPLFIINNITDNKKQIMRLSNKKYVYRFSILILIVLFIIIVGYLVLLFCGSLDLFPHILVLYLIISIVLIITHIRCLEFDCSGHVISIKQYHPFDRKIHFPVAEFPNYKLCRFYIKKQFWIKILYIEIKTKKRNIIKQYPVYGYSRNKLDHLQQSLQDIIIENQRDLTP</sequence>
<keyword evidence="3" id="KW-1185">Reference proteome</keyword>
<feature type="transmembrane region" description="Helical" evidence="1">
    <location>
        <begin position="61"/>
        <end position="81"/>
    </location>
</feature>
<evidence type="ECO:0000313" key="2">
    <source>
        <dbReference type="EMBL" id="SDF23885.1"/>
    </source>
</evidence>
<dbReference type="EMBL" id="FNBH01000001">
    <property type="protein sequence ID" value="SDF23885.1"/>
    <property type="molecule type" value="Genomic_DNA"/>
</dbReference>
<evidence type="ECO:0008006" key="4">
    <source>
        <dbReference type="Google" id="ProtNLM"/>
    </source>
</evidence>
<organism evidence="2 3">
    <name type="scientific">Epilithonimonas hungarica</name>
    <dbReference type="NCBI Taxonomy" id="454006"/>
    <lineage>
        <taxon>Bacteria</taxon>
        <taxon>Pseudomonadati</taxon>
        <taxon>Bacteroidota</taxon>
        <taxon>Flavobacteriia</taxon>
        <taxon>Flavobacteriales</taxon>
        <taxon>Weeksellaceae</taxon>
        <taxon>Chryseobacterium group</taxon>
        <taxon>Epilithonimonas</taxon>
    </lineage>
</organism>
<protein>
    <recommendedName>
        <fullName evidence="4">DUF2244 domain-containing protein</fullName>
    </recommendedName>
</protein>
<feature type="transmembrane region" description="Helical" evidence="1">
    <location>
        <begin position="31"/>
        <end position="55"/>
    </location>
</feature>
<keyword evidence="1" id="KW-1133">Transmembrane helix</keyword>
<keyword evidence="1" id="KW-0812">Transmembrane</keyword>